<protein>
    <recommendedName>
        <fullName evidence="1">UDP-N-acetyl-alpha-D-muramoyl-L-alanyl-L-glutamate epimerase</fullName>
        <ecNumber evidence="1">5.1.1.23</ecNumber>
    </recommendedName>
    <alternativeName>
        <fullName evidence="1">UDP-MurNAc-L-Ala-L-Glu epimerase</fullName>
    </alternativeName>
</protein>
<keyword evidence="1" id="KW-0573">Peptidoglycan synthesis</keyword>
<dbReference type="Pfam" id="PF26299">
    <property type="entry name" value="MurL_N"/>
    <property type="match status" value="1"/>
</dbReference>
<dbReference type="InterPro" id="IPR043689">
    <property type="entry name" value="MurL"/>
</dbReference>
<keyword evidence="1" id="KW-0132">Cell division</keyword>
<evidence type="ECO:0000259" key="2">
    <source>
        <dbReference type="Pfam" id="PF26298"/>
    </source>
</evidence>
<dbReference type="HAMAP" id="MF_02209">
    <property type="entry name" value="MurL"/>
    <property type="match status" value="1"/>
</dbReference>
<evidence type="ECO:0000256" key="1">
    <source>
        <dbReference type="HAMAP-Rule" id="MF_02209"/>
    </source>
</evidence>
<feature type="domain" description="MurL C-terminal" evidence="2">
    <location>
        <begin position="300"/>
        <end position="408"/>
    </location>
</feature>
<organism evidence="4 5">
    <name type="scientific">Pelagibacterium nitratireducens</name>
    <dbReference type="NCBI Taxonomy" id="1046114"/>
    <lineage>
        <taxon>Bacteria</taxon>
        <taxon>Pseudomonadati</taxon>
        <taxon>Pseudomonadota</taxon>
        <taxon>Alphaproteobacteria</taxon>
        <taxon>Hyphomicrobiales</taxon>
        <taxon>Devosiaceae</taxon>
        <taxon>Pelagibacterium</taxon>
    </lineage>
</organism>
<keyword evidence="1" id="KW-0961">Cell wall biogenesis/degradation</keyword>
<dbReference type="Pfam" id="PF26298">
    <property type="entry name" value="MurL_epimerase_C"/>
    <property type="match status" value="1"/>
</dbReference>
<dbReference type="EMBL" id="CP146275">
    <property type="protein sequence ID" value="WWT33953.1"/>
    <property type="molecule type" value="Genomic_DNA"/>
</dbReference>
<sequence length="444" mass="48661">MSQTSFIIDAPVFDPTTGEARFGYRLGEHAFVETLRFPLDTMDMARADTGAFATLLDLTAAVLGVSYFKLLAPFEIDATALALSPAQRAFLLDVYENGLGEFYARNDLKRFGRLSITAGDPRQDNIPQTLPDRALVLIGGGKDSLVSVQLLESAGTEMSLFAVNPKGPILTSAERSGLPFLTVERILDPEMIALGKKPGYYNGHVPSTAINSMIAALASLLYGYGNIVLSNERSASEGNIEFDGRQANHQYSKSIDFERAIRDVLATATSGSLGYFSLLRPYSEARIAALFARSNRYDDVFSSCNRNFRLAGHDGPLWCGKCPKCHFVFLIFAPHMDKARLTGIFGQNVLDNPDNIDPYRALTGLSGHKPWECVGEILEAAACLWRIADHPDWRDSAVVKALRPDLEAFYGPARLQSAYEEFMADSADHLIPENIESAVAPHAH</sequence>
<name>A0ABZ2I839_9HYPH</name>
<dbReference type="RefSeq" id="WP_338609698.1">
    <property type="nucleotide sequence ID" value="NZ_CP146275.1"/>
</dbReference>
<dbReference type="InterPro" id="IPR058740">
    <property type="entry name" value="MurL_N"/>
</dbReference>
<proteinExistence type="inferred from homology"/>
<dbReference type="InterPro" id="IPR058741">
    <property type="entry name" value="MurL_C"/>
</dbReference>
<comment type="function">
    <text evidence="1">Cell wall formation. Catalyzes epimerization of the terminal L-glutamate in UDP-N-acetyl-alpha-D-muramoyl-L-alanyl-L-glutamate.</text>
</comment>
<gene>
    <name evidence="1" type="primary">murL</name>
    <name evidence="4" type="ORF">V6617_05695</name>
</gene>
<keyword evidence="5" id="KW-1185">Reference proteome</keyword>
<comment type="similarity">
    <text evidence="1">Belongs to the MurL family.</text>
</comment>
<keyword evidence="1" id="KW-0131">Cell cycle</keyword>
<keyword evidence="1" id="KW-0413">Isomerase</keyword>
<evidence type="ECO:0000259" key="3">
    <source>
        <dbReference type="Pfam" id="PF26299"/>
    </source>
</evidence>
<accession>A0ABZ2I839</accession>
<keyword evidence="1" id="KW-0133">Cell shape</keyword>
<comment type="pathway">
    <text evidence="1">Cell wall biogenesis; peptidoglycan biosynthesis.</text>
</comment>
<dbReference type="Proteomes" id="UP001369958">
    <property type="component" value="Chromosome"/>
</dbReference>
<evidence type="ECO:0000313" key="5">
    <source>
        <dbReference type="Proteomes" id="UP001369958"/>
    </source>
</evidence>
<comment type="catalytic activity">
    <reaction evidence="1">
        <text>UDP-N-acetyl-alpha-D-muramoyl-L-alanyl-L-glutamate + ATP + H2O = UDP-N-acetyl-alpha-D-muramoyl-L-alanyl-D-glutamate + AMP + diphosphate + H(+)</text>
        <dbReference type="Rhea" id="RHEA:58812"/>
        <dbReference type="ChEBI" id="CHEBI:15377"/>
        <dbReference type="ChEBI" id="CHEBI:15378"/>
        <dbReference type="ChEBI" id="CHEBI:30616"/>
        <dbReference type="ChEBI" id="CHEBI:33019"/>
        <dbReference type="ChEBI" id="CHEBI:83900"/>
        <dbReference type="ChEBI" id="CHEBI:142725"/>
        <dbReference type="ChEBI" id="CHEBI:456215"/>
        <dbReference type="EC" id="5.1.1.23"/>
    </reaction>
</comment>
<feature type="domain" description="MurL N-terminal" evidence="3">
    <location>
        <begin position="4"/>
        <end position="278"/>
    </location>
</feature>
<dbReference type="EC" id="5.1.1.23" evidence="1"/>
<evidence type="ECO:0000313" key="4">
    <source>
        <dbReference type="EMBL" id="WWT33953.1"/>
    </source>
</evidence>
<reference evidence="4 5" key="1">
    <citation type="submission" date="2024-02" db="EMBL/GenBank/DDBJ databases">
        <title>Complete genome sequence of Pelagibacterium nitratireducens ZH15.</title>
        <authorList>
            <person name="Zhao L.H."/>
        </authorList>
    </citation>
    <scope>NUCLEOTIDE SEQUENCE [LARGE SCALE GENOMIC DNA]</scope>
    <source>
        <strain evidence="4 5">ZH15</strain>
    </source>
</reference>